<gene>
    <name evidence="2" type="ORF">GE061_014531</name>
</gene>
<dbReference type="OrthoDB" id="10656557at2759"/>
<accession>A0A8S9XKJ1</accession>
<dbReference type="Proteomes" id="UP000466442">
    <property type="component" value="Unassembled WGS sequence"/>
</dbReference>
<protein>
    <submittedName>
        <fullName evidence="2">Uncharacterized protein</fullName>
    </submittedName>
</protein>
<feature type="compositionally biased region" description="Polar residues" evidence="1">
    <location>
        <begin position="11"/>
        <end position="21"/>
    </location>
</feature>
<dbReference type="AlphaFoldDB" id="A0A8S9XKJ1"/>
<evidence type="ECO:0000256" key="1">
    <source>
        <dbReference type="SAM" id="MobiDB-lite"/>
    </source>
</evidence>
<keyword evidence="3" id="KW-1185">Reference proteome</keyword>
<dbReference type="EMBL" id="WIXP02000006">
    <property type="protein sequence ID" value="KAF6208791.1"/>
    <property type="molecule type" value="Genomic_DNA"/>
</dbReference>
<feature type="region of interest" description="Disordered" evidence="1">
    <location>
        <begin position="341"/>
        <end position="365"/>
    </location>
</feature>
<feature type="compositionally biased region" description="Pro residues" evidence="1">
    <location>
        <begin position="256"/>
        <end position="274"/>
    </location>
</feature>
<feature type="compositionally biased region" description="Basic and acidic residues" evidence="1">
    <location>
        <begin position="236"/>
        <end position="246"/>
    </location>
</feature>
<proteinExistence type="predicted"/>
<reference evidence="2" key="1">
    <citation type="journal article" date="2021" name="Mol. Ecol. Resour.">
        <title>Apolygus lucorum genome provides insights into omnivorousness and mesophyll feeding.</title>
        <authorList>
            <person name="Liu Y."/>
            <person name="Liu H."/>
            <person name="Wang H."/>
            <person name="Huang T."/>
            <person name="Liu B."/>
            <person name="Yang B."/>
            <person name="Yin L."/>
            <person name="Li B."/>
            <person name="Zhang Y."/>
            <person name="Zhang S."/>
            <person name="Jiang F."/>
            <person name="Zhang X."/>
            <person name="Ren Y."/>
            <person name="Wang B."/>
            <person name="Wang S."/>
            <person name="Lu Y."/>
            <person name="Wu K."/>
            <person name="Fan W."/>
            <person name="Wang G."/>
        </authorList>
    </citation>
    <scope>NUCLEOTIDE SEQUENCE</scope>
    <source>
        <strain evidence="2">12Hb</strain>
    </source>
</reference>
<feature type="compositionally biased region" description="Basic residues" evidence="1">
    <location>
        <begin position="183"/>
        <end position="193"/>
    </location>
</feature>
<evidence type="ECO:0000313" key="2">
    <source>
        <dbReference type="EMBL" id="KAF6208791.1"/>
    </source>
</evidence>
<feature type="compositionally biased region" description="Polar residues" evidence="1">
    <location>
        <begin position="307"/>
        <end position="316"/>
    </location>
</feature>
<feature type="region of interest" description="Disordered" evidence="1">
    <location>
        <begin position="157"/>
        <end position="319"/>
    </location>
</feature>
<sequence>MNGRPRHWLNPNYQRSETEASSCRPDRSRHTSYHDIPSWNSLRTENSMKKVEAKVRSILTCLPKSWAKLNTLTKSWTSLLTSRSEVRDEKEVVMEGVLPTTKASLMSFLKGMGLRPKVELVGRETIISADLSVIHDENLKRRLLDVIKMQVLDTPAATSTNSNFDTPEPSYGSAPEIQGNDKKNHHHFERKRNKSIDSLSAGSSKPDKPRDSLPPGPFKPDKTNGTLPPGPYRTETQMRRDSETRRNSRSQRGELPPGPFLPEHPGEPLPPGPFKPRRSGADDLPPVPWGPKKKQNQDDKDNCSQNGGNNSTNEEQNYGPRKNVSFAMHQKQFSKPDVDIWHHQPSNQGSTNVTKECKKEISNKKPKKLRVIKHIRRWILGSKKVPPAYSPAYRVVENLDDSKALKQTPSEMKGKEIVSENEGNVELSRISGMIIQDCRTTNFDEAAEGKGTVRGAVDLKPVEAFDGSISMPVLIAPDKSCFKTKISKTHGNAEVSKSSTRARGFLEEEPTSYSVVGNSAAIHIAKNRIRLEGKDTKYGSILHKDKHFDDHFKVLQKNSLQDIEHQVNKVKERIMFARAIDSVGLNLSEGAPEVNLKALLWPEKKDFSKKTQVDVVTKSSFYQKFLASMNILKCTNRTDACDRSVMTDEPLSKTYAEFISNTEKMIHKNRIGKNGQKSDKKRPINCERSSASVGDSSCDQPSKSYMTRICQCWEPLLPSKKDQMNHTFRRFEPLRADDERILKCVVNKVIDVSRNKKKGYIKTDIAL</sequence>
<name>A0A8S9XKJ1_APOLU</name>
<feature type="region of interest" description="Disordered" evidence="1">
    <location>
        <begin position="1"/>
        <end position="30"/>
    </location>
</feature>
<organism evidence="2 3">
    <name type="scientific">Apolygus lucorum</name>
    <name type="common">Small green plant bug</name>
    <name type="synonym">Lygocoris lucorum</name>
    <dbReference type="NCBI Taxonomy" id="248454"/>
    <lineage>
        <taxon>Eukaryota</taxon>
        <taxon>Metazoa</taxon>
        <taxon>Ecdysozoa</taxon>
        <taxon>Arthropoda</taxon>
        <taxon>Hexapoda</taxon>
        <taxon>Insecta</taxon>
        <taxon>Pterygota</taxon>
        <taxon>Neoptera</taxon>
        <taxon>Paraneoptera</taxon>
        <taxon>Hemiptera</taxon>
        <taxon>Heteroptera</taxon>
        <taxon>Panheteroptera</taxon>
        <taxon>Cimicomorpha</taxon>
        <taxon>Miridae</taxon>
        <taxon>Mirini</taxon>
        <taxon>Apolygus</taxon>
    </lineage>
</organism>
<evidence type="ECO:0000313" key="3">
    <source>
        <dbReference type="Proteomes" id="UP000466442"/>
    </source>
</evidence>
<feature type="compositionally biased region" description="Polar residues" evidence="1">
    <location>
        <begin position="344"/>
        <end position="354"/>
    </location>
</feature>
<comment type="caution">
    <text evidence="2">The sequence shown here is derived from an EMBL/GenBank/DDBJ whole genome shotgun (WGS) entry which is preliminary data.</text>
</comment>